<evidence type="ECO:0000313" key="3">
    <source>
        <dbReference type="Proteomes" id="UP000663181"/>
    </source>
</evidence>
<feature type="domain" description="ASCH" evidence="1">
    <location>
        <begin position="10"/>
        <end position="64"/>
    </location>
</feature>
<evidence type="ECO:0000259" key="1">
    <source>
        <dbReference type="Pfam" id="PF04266"/>
    </source>
</evidence>
<sequence>MANNEHILISLEPRHADNIFAGHKRVELRRRPMNVSPGDTLWIYVKLPIGSIVGHAKIGKVHTSSPTALWRRYGPVSGLSKLEFFEYFREAEQGIALVLEQSTRLRISLSLEALRKVDGGFQPPQFFARLTSEHPLHEAVTASN</sequence>
<dbReference type="Pfam" id="PF04266">
    <property type="entry name" value="ASCH"/>
    <property type="match status" value="1"/>
</dbReference>
<dbReference type="Proteomes" id="UP000663181">
    <property type="component" value="Chromosome"/>
</dbReference>
<name>A0ABX7GU96_9GAMM</name>
<keyword evidence="3" id="KW-1185">Reference proteome</keyword>
<evidence type="ECO:0000313" key="2">
    <source>
        <dbReference type="EMBL" id="QRN53538.1"/>
    </source>
</evidence>
<dbReference type="SUPFAM" id="SSF88697">
    <property type="entry name" value="PUA domain-like"/>
    <property type="match status" value="1"/>
</dbReference>
<accession>A0ABX7GU96</accession>
<organism evidence="2 3">
    <name type="scientific">Dyella caseinilytica</name>
    <dbReference type="NCBI Taxonomy" id="1849581"/>
    <lineage>
        <taxon>Bacteria</taxon>
        <taxon>Pseudomonadati</taxon>
        <taxon>Pseudomonadota</taxon>
        <taxon>Gammaproteobacteria</taxon>
        <taxon>Lysobacterales</taxon>
        <taxon>Rhodanobacteraceae</taxon>
        <taxon>Dyella</taxon>
    </lineage>
</organism>
<dbReference type="InterPro" id="IPR015947">
    <property type="entry name" value="PUA-like_sf"/>
</dbReference>
<gene>
    <name evidence="2" type="ORF">ISN74_19350</name>
</gene>
<proteinExistence type="predicted"/>
<dbReference type="EMBL" id="CP064030">
    <property type="protein sequence ID" value="QRN53538.1"/>
    <property type="molecule type" value="Genomic_DNA"/>
</dbReference>
<dbReference type="Gene3D" id="2.30.130.30">
    <property type="entry name" value="Hypothetical protein"/>
    <property type="match status" value="1"/>
</dbReference>
<dbReference type="InterPro" id="IPR007374">
    <property type="entry name" value="ASCH_domain"/>
</dbReference>
<dbReference type="RefSeq" id="WP_188795521.1">
    <property type="nucleotide sequence ID" value="NZ_BMIZ01000001.1"/>
</dbReference>
<protein>
    <submittedName>
        <fullName evidence="2">ASCH domain-containing protein</fullName>
    </submittedName>
</protein>
<reference evidence="2 3" key="1">
    <citation type="submission" date="2020-10" db="EMBL/GenBank/DDBJ databases">
        <title>Phylogeny of dyella-like bacteria.</title>
        <authorList>
            <person name="Fu J."/>
        </authorList>
    </citation>
    <scope>NUCLEOTIDE SEQUENCE [LARGE SCALE GENOMIC DNA]</scope>
    <source>
        <strain evidence="2 3">DHOB09</strain>
    </source>
</reference>